<dbReference type="EMBL" id="QPJD01000040">
    <property type="protein sequence ID" value="RCW40111.1"/>
    <property type="molecule type" value="Genomic_DNA"/>
</dbReference>
<sequence>MRTRNSFLVWLSYTNESLNNANSTLGDFRSLVSFESRQNMNEIYFQYSDWWIEAANILNKSGPLTTEDQTHISELSYIVSKVDGLYPHETNDWEEIWAAFAGLNEEWKNMVQKR</sequence>
<keyword evidence="2" id="KW-1185">Reference proteome</keyword>
<name>A0A368VG26_9BACL</name>
<comment type="caution">
    <text evidence="1">The sequence shown here is derived from an EMBL/GenBank/DDBJ whole genome shotgun (WGS) entry which is preliminary data.</text>
</comment>
<evidence type="ECO:0000313" key="1">
    <source>
        <dbReference type="EMBL" id="RCW40111.1"/>
    </source>
</evidence>
<proteinExistence type="predicted"/>
<dbReference type="AlphaFoldDB" id="A0A368VG26"/>
<dbReference type="Proteomes" id="UP000252415">
    <property type="component" value="Unassembled WGS sequence"/>
</dbReference>
<organism evidence="1 2">
    <name type="scientific">Paenibacillus prosopidis</name>
    <dbReference type="NCBI Taxonomy" id="630520"/>
    <lineage>
        <taxon>Bacteria</taxon>
        <taxon>Bacillati</taxon>
        <taxon>Bacillota</taxon>
        <taxon>Bacilli</taxon>
        <taxon>Bacillales</taxon>
        <taxon>Paenibacillaceae</taxon>
        <taxon>Paenibacillus</taxon>
    </lineage>
</organism>
<evidence type="ECO:0000313" key="2">
    <source>
        <dbReference type="Proteomes" id="UP000252415"/>
    </source>
</evidence>
<protein>
    <submittedName>
        <fullName evidence="1">Uncharacterized protein</fullName>
    </submittedName>
</protein>
<reference evidence="1 2" key="1">
    <citation type="submission" date="2018-07" db="EMBL/GenBank/DDBJ databases">
        <title>Genomic Encyclopedia of Type Strains, Phase III (KMG-III): the genomes of soil and plant-associated and newly described type strains.</title>
        <authorList>
            <person name="Whitman W."/>
        </authorList>
    </citation>
    <scope>NUCLEOTIDE SEQUENCE [LARGE SCALE GENOMIC DNA]</scope>
    <source>
        <strain evidence="1 2">CECT 7506</strain>
    </source>
</reference>
<accession>A0A368VG26</accession>
<gene>
    <name evidence="1" type="ORF">DFP97_1402</name>
</gene>